<dbReference type="GO" id="GO:0016020">
    <property type="term" value="C:membrane"/>
    <property type="evidence" value="ECO:0007669"/>
    <property type="project" value="UniProtKB-SubCell"/>
</dbReference>
<feature type="transmembrane region" description="Helical" evidence="8">
    <location>
        <begin position="264"/>
        <end position="283"/>
    </location>
</feature>
<dbReference type="RefSeq" id="WP_307201262.1">
    <property type="nucleotide sequence ID" value="NZ_JAUTAN010000001.1"/>
</dbReference>
<feature type="transmembrane region" description="Helical" evidence="8">
    <location>
        <begin position="359"/>
        <end position="378"/>
    </location>
</feature>
<feature type="transmembrane region" description="Helical" evidence="8">
    <location>
        <begin position="50"/>
        <end position="70"/>
    </location>
</feature>
<keyword evidence="2" id="KW-0328">Glycosyltransferase</keyword>
<comment type="caution">
    <text evidence="9">The sequence shown here is derived from an EMBL/GenBank/DDBJ whole genome shotgun (WGS) entry which is preliminary data.</text>
</comment>
<keyword evidence="4 8" id="KW-0812">Transmembrane</keyword>
<keyword evidence="6 8" id="KW-0472">Membrane</keyword>
<gene>
    <name evidence="9" type="ORF">QE405_002513</name>
</gene>
<feature type="transmembrane region" description="Helical" evidence="8">
    <location>
        <begin position="172"/>
        <end position="193"/>
    </location>
</feature>
<name>A0AAJ1X2F7_9ACTN</name>
<feature type="transmembrane region" description="Helical" evidence="8">
    <location>
        <begin position="199"/>
        <end position="219"/>
    </location>
</feature>
<keyword evidence="5 8" id="KW-1133">Transmembrane helix</keyword>
<proteinExistence type="inferred from homology"/>
<feature type="transmembrane region" description="Helical" evidence="8">
    <location>
        <begin position="384"/>
        <end position="410"/>
    </location>
</feature>
<evidence type="ECO:0000256" key="3">
    <source>
        <dbReference type="ARBA" id="ARBA00022679"/>
    </source>
</evidence>
<feature type="transmembrane region" description="Helical" evidence="8">
    <location>
        <begin position="231"/>
        <end position="258"/>
    </location>
</feature>
<evidence type="ECO:0000256" key="4">
    <source>
        <dbReference type="ARBA" id="ARBA00022692"/>
    </source>
</evidence>
<organism evidence="9 10">
    <name type="scientific">Nocardioides zeae</name>
    <dbReference type="NCBI Taxonomy" id="1457234"/>
    <lineage>
        <taxon>Bacteria</taxon>
        <taxon>Bacillati</taxon>
        <taxon>Actinomycetota</taxon>
        <taxon>Actinomycetes</taxon>
        <taxon>Propionibacteriales</taxon>
        <taxon>Nocardioidaceae</taxon>
        <taxon>Nocardioides</taxon>
    </lineage>
</organism>
<dbReference type="GO" id="GO:0016757">
    <property type="term" value="F:glycosyltransferase activity"/>
    <property type="evidence" value="ECO:0007669"/>
    <property type="project" value="UniProtKB-KW"/>
</dbReference>
<comment type="subcellular location">
    <subcellularLocation>
        <location evidence="1">Membrane</location>
        <topology evidence="1">Multi-pass membrane protein</topology>
    </subcellularLocation>
</comment>
<dbReference type="EMBL" id="JAUTAN010000001">
    <property type="protein sequence ID" value="MDQ1105229.1"/>
    <property type="molecule type" value="Genomic_DNA"/>
</dbReference>
<dbReference type="Pfam" id="PF26314">
    <property type="entry name" value="MptA_B_family"/>
    <property type="match status" value="1"/>
</dbReference>
<comment type="similarity">
    <text evidence="7">Belongs to the MptA/B family.</text>
</comment>
<evidence type="ECO:0000256" key="2">
    <source>
        <dbReference type="ARBA" id="ARBA00022676"/>
    </source>
</evidence>
<keyword evidence="3" id="KW-0808">Transferase</keyword>
<dbReference type="InterPro" id="IPR049829">
    <property type="entry name" value="MptA/B-like"/>
</dbReference>
<feature type="transmembrane region" description="Helical" evidence="8">
    <location>
        <begin position="422"/>
        <end position="440"/>
    </location>
</feature>
<sequence>MLSPAMIARGVLGSSLVLVGGFVVSTIPRSAPVMELQLLADARATTVGRMAGLALVMLGLGLLGAAWLSLCRAVARDGTDPHDAVDRVRYCTLLWCAPLLLAPPLFSRDGWSYAAQGTMTNVDASPYLYGPNVLGGPVVEAVDPRWMGTVTPYGPLPLAIGDLAATVTGNPWVLVVIHRLAALAGLALLAWAVPRMAGWAGVNPALATAIVCASPLMLANGAGGLHNDLTMVGLMAAALVVAAERSWVLGAVLGGLAAAVKAPGGLVCIAVALVGLPLAATLVQRLRRLAAVATISVACLVALGLAWGVGLGWIEALTVPGTVNTPLSLPTVVGGALDDVATLTGLGTPPATFLEITRLVGNVAAIAFAGWVALRWPTGRRERAVAAVAAVMGVMVLLSPVVHLWYFLWVVPFLAPLRLHRLGALGVLFVSVVAGVVAPLDSSLHGAYLAIVMGSMIATGTAALLFATHRSRARVERIVAPPSWLAAPARPPASRPSG</sequence>
<evidence type="ECO:0000256" key="6">
    <source>
        <dbReference type="ARBA" id="ARBA00023136"/>
    </source>
</evidence>
<evidence type="ECO:0000256" key="1">
    <source>
        <dbReference type="ARBA" id="ARBA00004141"/>
    </source>
</evidence>
<dbReference type="AlphaFoldDB" id="A0AAJ1X2F7"/>
<evidence type="ECO:0000256" key="8">
    <source>
        <dbReference type="SAM" id="Phobius"/>
    </source>
</evidence>
<reference evidence="9" key="1">
    <citation type="submission" date="2023-07" db="EMBL/GenBank/DDBJ databases">
        <title>Functional and genomic diversity of the sorghum phyllosphere microbiome.</title>
        <authorList>
            <person name="Shade A."/>
        </authorList>
    </citation>
    <scope>NUCLEOTIDE SEQUENCE</scope>
    <source>
        <strain evidence="9">SORGH_AS_1067</strain>
    </source>
</reference>
<evidence type="ECO:0008006" key="11">
    <source>
        <dbReference type="Google" id="ProtNLM"/>
    </source>
</evidence>
<dbReference type="NCBIfam" id="NF038066">
    <property type="entry name" value="MptB"/>
    <property type="match status" value="1"/>
</dbReference>
<evidence type="ECO:0000256" key="5">
    <source>
        <dbReference type="ARBA" id="ARBA00022989"/>
    </source>
</evidence>
<evidence type="ECO:0000313" key="9">
    <source>
        <dbReference type="EMBL" id="MDQ1105229.1"/>
    </source>
</evidence>
<dbReference type="Proteomes" id="UP001239215">
    <property type="component" value="Unassembled WGS sequence"/>
</dbReference>
<evidence type="ECO:0000313" key="10">
    <source>
        <dbReference type="Proteomes" id="UP001239215"/>
    </source>
</evidence>
<evidence type="ECO:0000256" key="7">
    <source>
        <dbReference type="ARBA" id="ARBA00043987"/>
    </source>
</evidence>
<protein>
    <recommendedName>
        <fullName evidence="11">DUF2029 domain-containing protein</fullName>
    </recommendedName>
</protein>
<feature type="transmembrane region" description="Helical" evidence="8">
    <location>
        <begin position="446"/>
        <end position="467"/>
    </location>
</feature>
<accession>A0AAJ1X2F7</accession>
<feature type="transmembrane region" description="Helical" evidence="8">
    <location>
        <begin position="290"/>
        <end position="314"/>
    </location>
</feature>